<name>W4FF94_APHAT</name>
<evidence type="ECO:0000259" key="2">
    <source>
        <dbReference type="Pfam" id="PF01266"/>
    </source>
</evidence>
<dbReference type="EMBL" id="KI913217">
    <property type="protein sequence ID" value="ETV66105.1"/>
    <property type="molecule type" value="Genomic_DNA"/>
</dbReference>
<evidence type="ECO:0008006" key="6">
    <source>
        <dbReference type="Google" id="ProtNLM"/>
    </source>
</evidence>
<sequence length="876" mass="95854">MWRVSNVRRAAVPRMIPRHLSSVGTPASTQNAPDSSDVVVIGGGVVGTSIAYHLAKYGAKNVVLLEKTELTAGSTWHAAGLVTYFNPGINLKKFHNYSLNLYKTLEAETGQNVGLHTPGSIRICTTSARMDEAKFQQSRQNWHEAFQALISPDEIAAKHPLLNMDGILGGIYSKGDGYIDPYSVTMALAQGAKLHGAHICQHLPALDLSEQSDGSWHVSTAKGTIHANTIVNCTGFWGRELLQGWLNVDLPLVTIEHQYVITNSIAQVAARGNDQLPVIRDLEASYYLRQERTGMLVGPYEAGTDMKVRTDWQSNGVPSEFGKELFAPDVDRLLPHLEAAMHRMPVLEEAGIQNVTCGPICYAPDALPLVGYLPHRRLRNVFIATGMSYGIAHGGGCGDYVAKWILHGEPPYDLTEIDPARSLSCHVLYVGYVHGRGWLRYGAWATPAFTAAKARESYGDNNLISHPILDKQAGRPTSRVSRLYETLAQHGAQFGLHSGWEVPHWFATSDAEIGHEPSYFRSNSFGPTKRECDAVMERVGLTDLSSFATFQVHGPSARAFLELMCANSVPKVGASIRICHLCTPLGKVLGELTVTALTDESFYVVTGAGTELHDLRWLDTHADAFRDVEIVNTSDTTGVLGLAGPRAAAVLAAATPPEHLTFPYMKLQHTTIQGIDVRVLGLSFTGEAGYELHVPLQHIRVVYDAVWHAGQAHGIQNVGSFAVHSMRLEKGFRVWGSDMNKDTTPLEAGLHRFLKLDKATPFVGQRALQQESQRGSLKTLVHLHVHTDIPAPGHEPLDAWGNEAVWYNGSVVGYTTSGGYGHTVHKSIALAYVPPKLAVEGHQVDVELVGHKYKATVHLEPFMETQLMRKLKQAET</sequence>
<dbReference type="Gene3D" id="3.30.9.10">
    <property type="entry name" value="D-Amino Acid Oxidase, subunit A, domain 2"/>
    <property type="match status" value="1"/>
</dbReference>
<evidence type="ECO:0000256" key="1">
    <source>
        <dbReference type="ARBA" id="ARBA00008609"/>
    </source>
</evidence>
<dbReference type="Gene3D" id="2.40.30.110">
    <property type="entry name" value="Aminomethyltransferase beta-barrel domains"/>
    <property type="match status" value="1"/>
</dbReference>
<feature type="domain" description="GCVT N-terminal" evidence="3">
    <location>
        <begin position="483"/>
        <end position="758"/>
    </location>
</feature>
<dbReference type="RefSeq" id="XP_009844434.1">
    <property type="nucleotide sequence ID" value="XM_009846132.1"/>
</dbReference>
<dbReference type="InterPro" id="IPR006076">
    <property type="entry name" value="FAD-dep_OxRdtase"/>
</dbReference>
<dbReference type="InterPro" id="IPR013977">
    <property type="entry name" value="GcvT_C"/>
</dbReference>
<dbReference type="Pfam" id="PF08669">
    <property type="entry name" value="GCV_T_C"/>
    <property type="match status" value="1"/>
</dbReference>
<dbReference type="Gene3D" id="3.50.50.60">
    <property type="entry name" value="FAD/NAD(P)-binding domain"/>
    <property type="match status" value="1"/>
</dbReference>
<dbReference type="Gene3D" id="3.30.70.1400">
    <property type="entry name" value="Aminomethyltransferase beta-barrel domains"/>
    <property type="match status" value="1"/>
</dbReference>
<feature type="domain" description="FAD dependent oxidoreductase" evidence="2">
    <location>
        <begin position="37"/>
        <end position="404"/>
    </location>
</feature>
<dbReference type="Pfam" id="PF01571">
    <property type="entry name" value="GCV_T"/>
    <property type="match status" value="1"/>
</dbReference>
<dbReference type="STRING" id="112090.W4FF94"/>
<dbReference type="OrthoDB" id="498204at2759"/>
<dbReference type="VEuPathDB" id="FungiDB:H257_17359"/>
<dbReference type="InterPro" id="IPR028896">
    <property type="entry name" value="GcvT/YgfZ/DmdA"/>
</dbReference>
<reference evidence="5" key="1">
    <citation type="submission" date="2013-12" db="EMBL/GenBank/DDBJ databases">
        <title>The Genome Sequence of Aphanomyces astaci APO3.</title>
        <authorList>
            <consortium name="The Broad Institute Genomics Platform"/>
            <person name="Russ C."/>
            <person name="Tyler B."/>
            <person name="van West P."/>
            <person name="Dieguez-Uribeondo J."/>
            <person name="Young S.K."/>
            <person name="Zeng Q."/>
            <person name="Gargeya S."/>
            <person name="Fitzgerald M."/>
            <person name="Abouelleil A."/>
            <person name="Alvarado L."/>
            <person name="Chapman S.B."/>
            <person name="Gainer-Dewar J."/>
            <person name="Goldberg J."/>
            <person name="Griggs A."/>
            <person name="Gujja S."/>
            <person name="Hansen M."/>
            <person name="Howarth C."/>
            <person name="Imamovic A."/>
            <person name="Ireland A."/>
            <person name="Larimer J."/>
            <person name="McCowan C."/>
            <person name="Murphy C."/>
            <person name="Pearson M."/>
            <person name="Poon T.W."/>
            <person name="Priest M."/>
            <person name="Roberts A."/>
            <person name="Saif S."/>
            <person name="Shea T."/>
            <person name="Sykes S."/>
            <person name="Wortman J."/>
            <person name="Nusbaum C."/>
            <person name="Birren B."/>
        </authorList>
    </citation>
    <scope>NUCLEOTIDE SEQUENCE [LARGE SCALE GENOMIC DNA]</scope>
    <source>
        <strain evidence="5">APO3</strain>
    </source>
</reference>
<dbReference type="SUPFAM" id="SSF101790">
    <property type="entry name" value="Aminomethyltransferase beta-barrel domain"/>
    <property type="match status" value="1"/>
</dbReference>
<dbReference type="GeneID" id="20819355"/>
<evidence type="ECO:0000259" key="3">
    <source>
        <dbReference type="Pfam" id="PF01571"/>
    </source>
</evidence>
<dbReference type="PANTHER" id="PTHR43757:SF2">
    <property type="entry name" value="AMINOMETHYLTRANSFERASE, MITOCHONDRIAL"/>
    <property type="match status" value="1"/>
</dbReference>
<comment type="similarity">
    <text evidence="1">Belongs to the GcvT family.</text>
</comment>
<dbReference type="InterPro" id="IPR029043">
    <property type="entry name" value="GcvT/YgfZ_C"/>
</dbReference>
<dbReference type="Gene3D" id="3.30.1360.120">
    <property type="entry name" value="Probable tRNA modification gtpase trme, domain 1"/>
    <property type="match status" value="1"/>
</dbReference>
<dbReference type="GO" id="GO:0005739">
    <property type="term" value="C:mitochondrion"/>
    <property type="evidence" value="ECO:0007669"/>
    <property type="project" value="TreeGrafter"/>
</dbReference>
<dbReference type="InterPro" id="IPR006222">
    <property type="entry name" value="GCVT_N"/>
</dbReference>
<gene>
    <name evidence="5" type="ORF">H257_17359</name>
</gene>
<dbReference type="SUPFAM" id="SSF103025">
    <property type="entry name" value="Folate-binding domain"/>
    <property type="match status" value="1"/>
</dbReference>
<feature type="domain" description="Aminomethyltransferase C-terminal" evidence="4">
    <location>
        <begin position="794"/>
        <end position="862"/>
    </location>
</feature>
<dbReference type="AlphaFoldDB" id="W4FF94"/>
<dbReference type="SUPFAM" id="SSF54373">
    <property type="entry name" value="FAD-linked reductases, C-terminal domain"/>
    <property type="match status" value="1"/>
</dbReference>
<organism evidence="5">
    <name type="scientific">Aphanomyces astaci</name>
    <name type="common">Crayfish plague agent</name>
    <dbReference type="NCBI Taxonomy" id="112090"/>
    <lineage>
        <taxon>Eukaryota</taxon>
        <taxon>Sar</taxon>
        <taxon>Stramenopiles</taxon>
        <taxon>Oomycota</taxon>
        <taxon>Saprolegniomycetes</taxon>
        <taxon>Saprolegniales</taxon>
        <taxon>Verrucalvaceae</taxon>
        <taxon>Aphanomyces</taxon>
    </lineage>
</organism>
<dbReference type="InterPro" id="IPR036188">
    <property type="entry name" value="FAD/NAD-bd_sf"/>
</dbReference>
<dbReference type="SUPFAM" id="SSF51905">
    <property type="entry name" value="FAD/NAD(P)-binding domain"/>
    <property type="match status" value="1"/>
</dbReference>
<evidence type="ECO:0000313" key="5">
    <source>
        <dbReference type="EMBL" id="ETV66105.1"/>
    </source>
</evidence>
<protein>
    <recommendedName>
        <fullName evidence="6">Dimethylglycine dehydrogenase</fullName>
    </recommendedName>
</protein>
<evidence type="ECO:0000259" key="4">
    <source>
        <dbReference type="Pfam" id="PF08669"/>
    </source>
</evidence>
<proteinExistence type="inferred from homology"/>
<accession>W4FF94</accession>
<dbReference type="PANTHER" id="PTHR43757">
    <property type="entry name" value="AMINOMETHYLTRANSFERASE"/>
    <property type="match status" value="1"/>
</dbReference>
<dbReference type="Pfam" id="PF01266">
    <property type="entry name" value="DAO"/>
    <property type="match status" value="1"/>
</dbReference>
<dbReference type="InterPro" id="IPR027266">
    <property type="entry name" value="TrmE/GcvT-like"/>
</dbReference>